<name>A0ABQ1NZ69_9BACI</name>
<evidence type="ECO:0000256" key="1">
    <source>
        <dbReference type="RuleBase" id="RU003651"/>
    </source>
</evidence>
<dbReference type="SUPFAM" id="SSF52540">
    <property type="entry name" value="P-loop containing nucleoside triphosphate hydrolases"/>
    <property type="match status" value="1"/>
</dbReference>
<protein>
    <submittedName>
        <fullName evidence="3">ATPase</fullName>
    </submittedName>
</protein>
<dbReference type="InterPro" id="IPR003593">
    <property type="entry name" value="AAA+_ATPase"/>
</dbReference>
<dbReference type="SMART" id="SM00382">
    <property type="entry name" value="AAA"/>
    <property type="match status" value="1"/>
</dbReference>
<dbReference type="EMBL" id="BMCJ01000003">
    <property type="protein sequence ID" value="GGC88059.1"/>
    <property type="molecule type" value="Genomic_DNA"/>
</dbReference>
<dbReference type="InterPro" id="IPR003960">
    <property type="entry name" value="ATPase_AAA_CS"/>
</dbReference>
<proteinExistence type="inferred from homology"/>
<keyword evidence="4" id="KW-1185">Reference proteome</keyword>
<organism evidence="3 4">
    <name type="scientific">Thalassobacillus devorans</name>
    <dbReference type="NCBI Taxonomy" id="279813"/>
    <lineage>
        <taxon>Bacteria</taxon>
        <taxon>Bacillati</taxon>
        <taxon>Bacillota</taxon>
        <taxon>Bacilli</taxon>
        <taxon>Bacillales</taxon>
        <taxon>Bacillaceae</taxon>
        <taxon>Thalassobacillus</taxon>
    </lineage>
</organism>
<dbReference type="PANTHER" id="PTHR23077:SF198">
    <property type="entry name" value="ATP-DEPENDENT ZINC METALLOPROTEASE FTSH"/>
    <property type="match status" value="1"/>
</dbReference>
<evidence type="ECO:0000259" key="2">
    <source>
        <dbReference type="SMART" id="SM00382"/>
    </source>
</evidence>
<evidence type="ECO:0000313" key="4">
    <source>
        <dbReference type="Proteomes" id="UP000619534"/>
    </source>
</evidence>
<dbReference type="InterPro" id="IPR027417">
    <property type="entry name" value="P-loop_NTPase"/>
</dbReference>
<evidence type="ECO:0000313" key="3">
    <source>
        <dbReference type="EMBL" id="GGC88059.1"/>
    </source>
</evidence>
<keyword evidence="1" id="KW-0067">ATP-binding</keyword>
<dbReference type="InterPro" id="IPR003959">
    <property type="entry name" value="ATPase_AAA_core"/>
</dbReference>
<dbReference type="PROSITE" id="PS00674">
    <property type="entry name" value="AAA"/>
    <property type="match status" value="1"/>
</dbReference>
<accession>A0ABQ1NZ69</accession>
<sequence length="327" mass="37389">MVRSDLVLKLIEAGVTGNQQLLVRTVEAMAADERNKQHHVLAKKLEKSLKNNQTKNTKQFLNTSFNNNDFVYEVLPSKCLGDLILSNIVTNAINEIIEEQHRTDLLRSFNLEPRNRILLTGPPGNGKTTLAEAVANELVVPLYIVRYDAIIGSYLGETASRLEKLFRSIKSHKCVLFFDEFDTIGKERGDSHDTGEIKRVVSSLLMQIDSLPSHVVIITATNHPELLDRAVWRRFQLHLCLDTPNKKQLTQWINDLRQSYDSSLGISNNILVQKLQGLSFAELEQFALDVQRRYVLSFDTNIKAIVKGRLDQWTERYITEEEQTKEE</sequence>
<feature type="domain" description="AAA+ ATPase" evidence="2">
    <location>
        <begin position="113"/>
        <end position="245"/>
    </location>
</feature>
<gene>
    <name evidence="3" type="ORF">GCM10007216_18490</name>
</gene>
<dbReference type="Proteomes" id="UP000619534">
    <property type="component" value="Unassembled WGS sequence"/>
</dbReference>
<keyword evidence="1" id="KW-0547">Nucleotide-binding</keyword>
<dbReference type="PANTHER" id="PTHR23077">
    <property type="entry name" value="AAA-FAMILY ATPASE"/>
    <property type="match status" value="1"/>
</dbReference>
<reference evidence="4" key="1">
    <citation type="journal article" date="2019" name="Int. J. Syst. Evol. Microbiol.">
        <title>The Global Catalogue of Microorganisms (GCM) 10K type strain sequencing project: providing services to taxonomists for standard genome sequencing and annotation.</title>
        <authorList>
            <consortium name="The Broad Institute Genomics Platform"/>
            <consortium name="The Broad Institute Genome Sequencing Center for Infectious Disease"/>
            <person name="Wu L."/>
            <person name="Ma J."/>
        </authorList>
    </citation>
    <scope>NUCLEOTIDE SEQUENCE [LARGE SCALE GENOMIC DNA]</scope>
    <source>
        <strain evidence="4">CCM 7282</strain>
    </source>
</reference>
<dbReference type="InterPro" id="IPR050168">
    <property type="entry name" value="AAA_ATPase_domain"/>
</dbReference>
<dbReference type="Gene3D" id="3.40.50.300">
    <property type="entry name" value="P-loop containing nucleotide triphosphate hydrolases"/>
    <property type="match status" value="1"/>
</dbReference>
<dbReference type="CDD" id="cd19481">
    <property type="entry name" value="RecA-like_protease"/>
    <property type="match status" value="1"/>
</dbReference>
<comment type="caution">
    <text evidence="3">The sequence shown here is derived from an EMBL/GenBank/DDBJ whole genome shotgun (WGS) entry which is preliminary data.</text>
</comment>
<comment type="similarity">
    <text evidence="1">Belongs to the AAA ATPase family.</text>
</comment>
<dbReference type="RefSeq" id="WP_062446200.1">
    <property type="nucleotide sequence ID" value="NZ_BMCJ01000003.1"/>
</dbReference>
<dbReference type="Pfam" id="PF00004">
    <property type="entry name" value="AAA"/>
    <property type="match status" value="1"/>
</dbReference>